<feature type="transmembrane region" description="Helical" evidence="1">
    <location>
        <begin position="42"/>
        <end position="61"/>
    </location>
</feature>
<evidence type="ECO:0000256" key="1">
    <source>
        <dbReference type="SAM" id="Phobius"/>
    </source>
</evidence>
<dbReference type="Proteomes" id="UP000228934">
    <property type="component" value="Unassembled WGS sequence"/>
</dbReference>
<dbReference type="EMBL" id="KV941323">
    <property type="protein sequence ID" value="PIO26527.1"/>
    <property type="molecule type" value="Genomic_DNA"/>
</dbReference>
<proteinExistence type="predicted"/>
<gene>
    <name evidence="2" type="ORF">AB205_0058060</name>
</gene>
<reference evidence="3" key="1">
    <citation type="journal article" date="2017" name="Nat. Commun.">
        <title>The North American bullfrog draft genome provides insight into hormonal regulation of long noncoding RNA.</title>
        <authorList>
            <person name="Hammond S.A."/>
            <person name="Warren R.L."/>
            <person name="Vandervalk B.P."/>
            <person name="Kucuk E."/>
            <person name="Khan H."/>
            <person name="Gibb E.A."/>
            <person name="Pandoh P."/>
            <person name="Kirk H."/>
            <person name="Zhao Y."/>
            <person name="Jones M."/>
            <person name="Mungall A.J."/>
            <person name="Coope R."/>
            <person name="Pleasance S."/>
            <person name="Moore R.A."/>
            <person name="Holt R.A."/>
            <person name="Round J.M."/>
            <person name="Ohora S."/>
            <person name="Walle B.V."/>
            <person name="Veldhoen N."/>
            <person name="Helbing C.C."/>
            <person name="Birol I."/>
        </authorList>
    </citation>
    <scope>NUCLEOTIDE SEQUENCE [LARGE SCALE GENOMIC DNA]</scope>
</reference>
<name>A0A2G9RF84_AQUCT</name>
<accession>A0A2G9RF84</accession>
<keyword evidence="1" id="KW-0812">Transmembrane</keyword>
<dbReference type="AlphaFoldDB" id="A0A2G9RF84"/>
<keyword evidence="1" id="KW-1133">Transmembrane helix</keyword>
<dbReference type="OrthoDB" id="6238971at2759"/>
<evidence type="ECO:0000313" key="2">
    <source>
        <dbReference type="EMBL" id="PIO26527.1"/>
    </source>
</evidence>
<keyword evidence="1" id="KW-0472">Membrane</keyword>
<organism evidence="2 3">
    <name type="scientific">Aquarana catesbeiana</name>
    <name type="common">American bullfrog</name>
    <name type="synonym">Rana catesbeiana</name>
    <dbReference type="NCBI Taxonomy" id="8400"/>
    <lineage>
        <taxon>Eukaryota</taxon>
        <taxon>Metazoa</taxon>
        <taxon>Chordata</taxon>
        <taxon>Craniata</taxon>
        <taxon>Vertebrata</taxon>
        <taxon>Euteleostomi</taxon>
        <taxon>Amphibia</taxon>
        <taxon>Batrachia</taxon>
        <taxon>Anura</taxon>
        <taxon>Neobatrachia</taxon>
        <taxon>Ranoidea</taxon>
        <taxon>Ranidae</taxon>
        <taxon>Aquarana</taxon>
    </lineage>
</organism>
<keyword evidence="3" id="KW-1185">Reference proteome</keyword>
<protein>
    <submittedName>
        <fullName evidence="2">Uncharacterized protein</fullName>
    </submittedName>
</protein>
<sequence length="67" mass="7937">MKFEMDKVFIVGCKGKNYANITSAILNYSIQKLKWINDIFNFFVRNVMLLFYNCFFFCCVLQNCGIL</sequence>
<evidence type="ECO:0000313" key="3">
    <source>
        <dbReference type="Proteomes" id="UP000228934"/>
    </source>
</evidence>